<evidence type="ECO:0000256" key="1">
    <source>
        <dbReference type="SAM" id="SignalP"/>
    </source>
</evidence>
<sequence>MKLILTIFLFIFNLTLSAQSSQIVGDYTRSLSEEGKHIIEYKLTLNQDGTFVFHSYSKIQGATPPEVNKYGKGKWNAKDNVITFGSNKKEDFDEKYTLDFNNSKARFVTKNPRDKTDQIVKTRLTFVESGIFWMKKIDIFKI</sequence>
<dbReference type="AlphaFoldDB" id="A0A227P8B4"/>
<dbReference type="Gene3D" id="2.40.128.640">
    <property type="match status" value="1"/>
</dbReference>
<reference evidence="2 3" key="1">
    <citation type="submission" date="2016-11" db="EMBL/GenBank/DDBJ databases">
        <title>Whole genomes of Flavobacteriaceae.</title>
        <authorList>
            <person name="Stine C."/>
            <person name="Li C."/>
            <person name="Tadesse D."/>
        </authorList>
    </citation>
    <scope>NUCLEOTIDE SEQUENCE [LARGE SCALE GENOMIC DNA]</scope>
    <source>
        <strain evidence="2 3">DSM 24704</strain>
    </source>
</reference>
<feature type="signal peptide" evidence="1">
    <location>
        <begin position="1"/>
        <end position="18"/>
    </location>
</feature>
<keyword evidence="1" id="KW-0732">Signal</keyword>
<protein>
    <recommendedName>
        <fullName evidence="4">Lipocalin-like domain-containing protein</fullName>
    </recommendedName>
</protein>
<dbReference type="RefSeq" id="WP_089479702.1">
    <property type="nucleotide sequence ID" value="NZ_MUGS01000017.1"/>
</dbReference>
<proteinExistence type="predicted"/>
<accession>A0A227P8B4</accession>
<evidence type="ECO:0000313" key="2">
    <source>
        <dbReference type="EMBL" id="OXG06190.1"/>
    </source>
</evidence>
<dbReference type="OrthoDB" id="1442373at2"/>
<feature type="chain" id="PRO_5030039317" description="Lipocalin-like domain-containing protein" evidence="1">
    <location>
        <begin position="19"/>
        <end position="142"/>
    </location>
</feature>
<gene>
    <name evidence="2" type="ORF">B0A64_11680</name>
</gene>
<keyword evidence="3" id="KW-1185">Reference proteome</keyword>
<evidence type="ECO:0000313" key="3">
    <source>
        <dbReference type="Proteomes" id="UP000214684"/>
    </source>
</evidence>
<comment type="caution">
    <text evidence="2">The sequence shown here is derived from an EMBL/GenBank/DDBJ whole genome shotgun (WGS) entry which is preliminary data.</text>
</comment>
<dbReference type="InterPro" id="IPR007298">
    <property type="entry name" value="Cu-R_lipoprotein_NlpE"/>
</dbReference>
<dbReference type="Pfam" id="PF04170">
    <property type="entry name" value="NlpE"/>
    <property type="match status" value="1"/>
</dbReference>
<name>A0A227P8B4_9FLAO</name>
<dbReference type="EMBL" id="MUGS01000017">
    <property type="protein sequence ID" value="OXG06190.1"/>
    <property type="molecule type" value="Genomic_DNA"/>
</dbReference>
<evidence type="ECO:0008006" key="4">
    <source>
        <dbReference type="Google" id="ProtNLM"/>
    </source>
</evidence>
<dbReference type="Proteomes" id="UP000214684">
    <property type="component" value="Unassembled WGS sequence"/>
</dbReference>
<organism evidence="2 3">
    <name type="scientific">Flavobacterium araucananum</name>
    <dbReference type="NCBI Taxonomy" id="946678"/>
    <lineage>
        <taxon>Bacteria</taxon>
        <taxon>Pseudomonadati</taxon>
        <taxon>Bacteroidota</taxon>
        <taxon>Flavobacteriia</taxon>
        <taxon>Flavobacteriales</taxon>
        <taxon>Flavobacteriaceae</taxon>
        <taxon>Flavobacterium</taxon>
    </lineage>
</organism>